<sequence length="132" mass="14837">MDGLESMNIWEIIDVPERAHLVDSKLVLNVKTDTNGIPYKFKAQFCAHGFSQRKGVDYTEIFTLVVPCNAIQTILVITAKLDWELDSIDVKQAYLNTDLEHNIYLKPPEGANVPPGKVYKLVKSLYGLKQSG</sequence>
<evidence type="ECO:0000259" key="1">
    <source>
        <dbReference type="Pfam" id="PF07727"/>
    </source>
</evidence>
<gene>
    <name evidence="2" type="ORF">UBRO_15738</name>
</gene>
<dbReference type="InterPro" id="IPR013103">
    <property type="entry name" value="RVT_2"/>
</dbReference>
<evidence type="ECO:0000313" key="2">
    <source>
        <dbReference type="EMBL" id="SAM85906.1"/>
    </source>
</evidence>
<organism evidence="2 3">
    <name type="scientific">Ustilago bromivora</name>
    <dbReference type="NCBI Taxonomy" id="307758"/>
    <lineage>
        <taxon>Eukaryota</taxon>
        <taxon>Fungi</taxon>
        <taxon>Dikarya</taxon>
        <taxon>Basidiomycota</taxon>
        <taxon>Ustilaginomycotina</taxon>
        <taxon>Ustilaginomycetes</taxon>
        <taxon>Ustilaginales</taxon>
        <taxon>Ustilaginaceae</taxon>
        <taxon>Ustilago</taxon>
    </lineage>
</organism>
<protein>
    <recommendedName>
        <fullName evidence="1">Reverse transcriptase Ty1/copia-type domain-containing protein</fullName>
    </recommendedName>
</protein>
<dbReference type="AlphaFoldDB" id="A0A1K0GCX3"/>
<dbReference type="EMBL" id="LT558136">
    <property type="protein sequence ID" value="SAM85906.1"/>
    <property type="molecule type" value="Genomic_DNA"/>
</dbReference>
<accession>A0A1K0GCX3</accession>
<name>A0A1K0GCX3_9BASI</name>
<evidence type="ECO:0000313" key="3">
    <source>
        <dbReference type="Proteomes" id="UP000179920"/>
    </source>
</evidence>
<feature type="domain" description="Reverse transcriptase Ty1/copia-type" evidence="1">
    <location>
        <begin position="8"/>
        <end position="132"/>
    </location>
</feature>
<proteinExistence type="predicted"/>
<reference evidence="3" key="1">
    <citation type="submission" date="2016-04" db="EMBL/GenBank/DDBJ databases">
        <authorList>
            <person name="Guldener U."/>
            <person name="Guldener U."/>
        </authorList>
    </citation>
    <scope>NUCLEOTIDE SEQUENCE [LARGE SCALE GENOMIC DNA]</scope>
    <source>
        <strain evidence="3">UB2112</strain>
    </source>
</reference>
<dbReference type="Proteomes" id="UP000179920">
    <property type="component" value="Chromosome XX"/>
</dbReference>
<dbReference type="Pfam" id="PF07727">
    <property type="entry name" value="RVT_2"/>
    <property type="match status" value="1"/>
</dbReference>